<comment type="caution">
    <text evidence="1">The sequence shown here is derived from an EMBL/GenBank/DDBJ whole genome shotgun (WGS) entry which is preliminary data.</text>
</comment>
<dbReference type="PANTHER" id="PTHR38664">
    <property type="entry name" value="SLR0058 PROTEIN"/>
    <property type="match status" value="1"/>
</dbReference>
<evidence type="ECO:0000313" key="2">
    <source>
        <dbReference type="Proteomes" id="UP000316238"/>
    </source>
</evidence>
<organism evidence="1 2">
    <name type="scientific">Candidatus Electronema aureum</name>
    <dbReference type="NCBI Taxonomy" id="2005002"/>
    <lineage>
        <taxon>Bacteria</taxon>
        <taxon>Pseudomonadati</taxon>
        <taxon>Thermodesulfobacteriota</taxon>
        <taxon>Desulfobulbia</taxon>
        <taxon>Desulfobulbales</taxon>
        <taxon>Desulfobulbaceae</taxon>
        <taxon>Candidatus Electronema</taxon>
    </lineage>
</organism>
<name>A0A521G0D8_9BACT</name>
<dbReference type="PANTHER" id="PTHR38664:SF1">
    <property type="entry name" value="SLR0058 PROTEIN"/>
    <property type="match status" value="1"/>
</dbReference>
<proteinExistence type="predicted"/>
<sequence length="110" mass="12411">MKDLLKNVMYAGIGAAFLTREKLEEVRKEMMDKGCLSVEEGKAFVDDLLKKSDAAKVNLEQWIGRKVDEKVKQCHLASTDEVEELRRRVAELEAGLNKEKCCQHDSEAAA</sequence>
<keyword evidence="2" id="KW-1185">Reference proteome</keyword>
<protein>
    <submittedName>
        <fullName evidence="1">Polyhydroxyalkanoate synthesis regulator phasin</fullName>
    </submittedName>
</protein>
<dbReference type="InterPro" id="IPR008769">
    <property type="entry name" value="PhaF_PhaI"/>
</dbReference>
<dbReference type="Proteomes" id="UP000316238">
    <property type="component" value="Unassembled WGS sequence"/>
</dbReference>
<evidence type="ECO:0000313" key="1">
    <source>
        <dbReference type="EMBL" id="TAA74473.1"/>
    </source>
</evidence>
<gene>
    <name evidence="1" type="ORF">CDV28_1255</name>
</gene>
<accession>A0A521G0D8</accession>
<dbReference type="AlphaFoldDB" id="A0A521G0D8"/>
<reference evidence="1" key="1">
    <citation type="submission" date="2017-07" db="EMBL/GenBank/DDBJ databases">
        <title>The cable genome - Insights into the physiology and evolution of filamentous bacteria capable of sulfide oxidation via long distance electron transfer.</title>
        <authorList>
            <person name="Thorup C."/>
            <person name="Bjerg J.T."/>
            <person name="Schreiber L."/>
            <person name="Nielsen L.P."/>
            <person name="Kjeldsen K.U."/>
            <person name="Boesen T."/>
            <person name="Boggild A."/>
            <person name="Meysman F."/>
            <person name="Geelhoed J."/>
            <person name="Schramm A."/>
        </authorList>
    </citation>
    <scope>NUCLEOTIDE SEQUENCE [LARGE SCALE GENOMIC DNA]</scope>
    <source>
        <strain evidence="1">GS</strain>
    </source>
</reference>
<dbReference type="EMBL" id="NQJD01000025">
    <property type="protein sequence ID" value="TAA74473.1"/>
    <property type="molecule type" value="Genomic_DNA"/>
</dbReference>